<keyword evidence="3" id="KW-1185">Reference proteome</keyword>
<evidence type="ECO:0000313" key="2">
    <source>
        <dbReference type="EMBL" id="CDF90758.1"/>
    </source>
</evidence>
<dbReference type="EMBL" id="HG316461">
    <property type="protein sequence ID" value="CDF90758.1"/>
    <property type="molecule type" value="Genomic_DNA"/>
</dbReference>
<proteinExistence type="predicted"/>
<dbReference type="Proteomes" id="UP000019375">
    <property type="component" value="Unassembled WGS sequence"/>
</dbReference>
<accession>A0A8J2TAW1</accession>
<feature type="compositionally biased region" description="Basic and acidic residues" evidence="1">
    <location>
        <begin position="120"/>
        <end position="147"/>
    </location>
</feature>
<evidence type="ECO:0000313" key="3">
    <source>
        <dbReference type="Proteomes" id="UP000019375"/>
    </source>
</evidence>
<dbReference type="AlphaFoldDB" id="A0A8J2TAW1"/>
<sequence>MTSLDDTIISKQNLILLDNVTNYGRPAVDYFTQEFKAQDIAMTWRLLVKMRNHKLLRLPSCSPEDDKDYHLYLVRLHHVLWRRWSQLVVATGERVDPLSLNWDKDLDVTVLYGPDLAHKKVEEEEQGNEKKAEREARVATKDAKESDESWEVDSASMWSSDSNSSSIFDRSSKNLQFSETVLRRDIDPTGLCYESHVLIKRPVDYWDGAWS</sequence>
<feature type="compositionally biased region" description="Low complexity" evidence="1">
    <location>
        <begin position="153"/>
        <end position="168"/>
    </location>
</feature>
<organism evidence="2 3">
    <name type="scientific">Zygosaccharomyces bailii (strain CLIB 213 / ATCC 58445 / CBS 680 / BCRC 21525 / NBRC 1098 / NCYC 1416 / NRRL Y-2227)</name>
    <dbReference type="NCBI Taxonomy" id="1333698"/>
    <lineage>
        <taxon>Eukaryota</taxon>
        <taxon>Fungi</taxon>
        <taxon>Dikarya</taxon>
        <taxon>Ascomycota</taxon>
        <taxon>Saccharomycotina</taxon>
        <taxon>Saccharomycetes</taxon>
        <taxon>Saccharomycetales</taxon>
        <taxon>Saccharomycetaceae</taxon>
        <taxon>Zygosaccharomyces</taxon>
    </lineage>
</organism>
<reference evidence="3" key="1">
    <citation type="journal article" date="2013" name="Genome Announc.">
        <title>Genome sequence of the food spoilage yeast Zygosaccharomyces bailii CLIB 213(T).</title>
        <authorList>
            <person name="Galeote V."/>
            <person name="Bigey F."/>
            <person name="Devillers H."/>
            <person name="Neuveglise C."/>
            <person name="Dequin S."/>
        </authorList>
    </citation>
    <scope>NUCLEOTIDE SEQUENCE [LARGE SCALE GENOMIC DNA]</scope>
    <source>
        <strain evidence="3">CLIB 213 / ATCC 58445 / CBS 680 / CCRC 21525 / NBRC 1098 / NCYC 1416 / NRRL Y-2227</strain>
    </source>
</reference>
<evidence type="ECO:0000256" key="1">
    <source>
        <dbReference type="SAM" id="MobiDB-lite"/>
    </source>
</evidence>
<name>A0A8J2TAW1_ZYGB2</name>
<feature type="region of interest" description="Disordered" evidence="1">
    <location>
        <begin position="120"/>
        <end position="168"/>
    </location>
</feature>
<dbReference type="OrthoDB" id="5563539at2759"/>
<gene>
    <name evidence="2" type="ORF">BN860_02322g</name>
</gene>
<protein>
    <submittedName>
        <fullName evidence="2">ZYBA0S08-02322g1_1</fullName>
    </submittedName>
</protein>